<comment type="similarity">
    <text evidence="2">Belongs to the SEC2 family.</text>
</comment>
<gene>
    <name evidence="6" type="primary">RAB3IP_1</name>
    <name evidence="6" type="ORF">AVEN_136860_1</name>
</gene>
<evidence type="ECO:0000313" key="7">
    <source>
        <dbReference type="Proteomes" id="UP000499080"/>
    </source>
</evidence>
<feature type="region of interest" description="Disordered" evidence="4">
    <location>
        <begin position="1"/>
        <end position="113"/>
    </location>
</feature>
<dbReference type="Proteomes" id="UP000499080">
    <property type="component" value="Unassembled WGS sequence"/>
</dbReference>
<comment type="caution">
    <text evidence="6">The sequence shown here is derived from an EMBL/GenBank/DDBJ whole genome shotgun (WGS) entry which is preliminary data.</text>
</comment>
<dbReference type="Pfam" id="PF25555">
    <property type="entry name" value="RAB3A-like_C"/>
    <property type="match status" value="1"/>
</dbReference>
<proteinExistence type="inferred from homology"/>
<dbReference type="InterPro" id="IPR009449">
    <property type="entry name" value="Sec2_N"/>
</dbReference>
<dbReference type="GO" id="GO:0006887">
    <property type="term" value="P:exocytosis"/>
    <property type="evidence" value="ECO:0007669"/>
    <property type="project" value="TreeGrafter"/>
</dbReference>
<evidence type="ECO:0000259" key="5">
    <source>
        <dbReference type="Pfam" id="PF06428"/>
    </source>
</evidence>
<feature type="domain" description="GDP/GTP exchange factor Sec2 N-terminal" evidence="5">
    <location>
        <begin position="208"/>
        <end position="302"/>
    </location>
</feature>
<dbReference type="PANTHER" id="PTHR14430">
    <property type="entry name" value="RABIN3-RELATED"/>
    <property type="match status" value="1"/>
</dbReference>
<dbReference type="CDD" id="cd21044">
    <property type="entry name" value="Rab11BD_RAB3IP_like"/>
    <property type="match status" value="1"/>
</dbReference>
<reference evidence="6 7" key="1">
    <citation type="journal article" date="2019" name="Sci. Rep.">
        <title>Orb-weaving spider Araneus ventricosus genome elucidates the spidroin gene catalogue.</title>
        <authorList>
            <person name="Kono N."/>
            <person name="Nakamura H."/>
            <person name="Ohtoshi R."/>
            <person name="Moran D.A.P."/>
            <person name="Shinohara A."/>
            <person name="Yoshida Y."/>
            <person name="Fujiwara M."/>
            <person name="Mori M."/>
            <person name="Tomita M."/>
            <person name="Arakawa K."/>
        </authorList>
    </citation>
    <scope>NUCLEOTIDE SEQUENCE [LARGE SCALE GENOMIC DNA]</scope>
</reference>
<dbReference type="Gene3D" id="1.20.5.4880">
    <property type="match status" value="1"/>
</dbReference>
<evidence type="ECO:0000256" key="4">
    <source>
        <dbReference type="SAM" id="MobiDB-lite"/>
    </source>
</evidence>
<protein>
    <submittedName>
        <fullName evidence="6">Rab-3A-interacting protein</fullName>
    </submittedName>
</protein>
<feature type="compositionally biased region" description="Low complexity" evidence="4">
    <location>
        <begin position="76"/>
        <end position="86"/>
    </location>
</feature>
<evidence type="ECO:0000256" key="1">
    <source>
        <dbReference type="ARBA" id="ARBA00023054"/>
    </source>
</evidence>
<dbReference type="PANTHER" id="PTHR14430:SF0">
    <property type="entry name" value="SEC2P DOMAIN-CONTAINING PROTEIN"/>
    <property type="match status" value="1"/>
</dbReference>
<dbReference type="OrthoDB" id="5560525at2759"/>
<dbReference type="SUPFAM" id="SSF144284">
    <property type="entry name" value="Sec2 N-terminal region"/>
    <property type="match status" value="1"/>
</dbReference>
<name>A0A4Y2G5T5_ARAVE</name>
<sequence length="519" mass="58510">MHHETSNSYQQEQLPNGSPVKNGSKVSEQNRQDISSCNSEDSKNVENLQSNKNPKDVDNMEVPEPAEKVTSSYEDSTSLWKSSSRRCSSDGALKAMQGVSQRPERGNSFSDSDEKTAALKAKIHEKYDQFDKEMKEMAAKANVNGLLLNGNSPPAKAVLDLGGHTAALLSPDPRTIPPEDTCVFTSGGPPGILWELKTSDDSLPGRNSLMAEVKEVAYSRLQQELRKAQLELKLKDEEVLRLSQIRDEVGAELEELTASLFEEANNMVRDANEKQAYAEKLLKESNLKIEVLQAEVQALKTLVITSTPSMPNPHLHPQIDKRHNGVRSLFTQGHRRSPSNYELCSFRETPPGSPTKEAAFTTFSPDNYEVDPVFHQQFLEWHQNPKLDKTHPFIAIIYKEDILPCLNFTNKKLSESVLSAIEENAITIEQVNGKNPFPKRCSLLEAPKICKYRMKIGDDPEWYYISQLCRNRIAAVCDFFCYVRYIQQGLVKSGVHEIYWEVIKKRRDVSLARLGILTL</sequence>
<evidence type="ECO:0000256" key="2">
    <source>
        <dbReference type="ARBA" id="ARBA00025794"/>
    </source>
</evidence>
<accession>A0A4Y2G5T5</accession>
<dbReference type="InterPro" id="IPR040351">
    <property type="entry name" value="RAB3IL/RAB3IP/Sec2"/>
</dbReference>
<dbReference type="AlphaFoldDB" id="A0A4Y2G5T5"/>
<dbReference type="GO" id="GO:0070319">
    <property type="term" value="C:Golgi to plasma membrane transport vesicle"/>
    <property type="evidence" value="ECO:0007669"/>
    <property type="project" value="TreeGrafter"/>
</dbReference>
<dbReference type="EMBL" id="BGPR01001171">
    <property type="protein sequence ID" value="GBM47274.1"/>
    <property type="molecule type" value="Genomic_DNA"/>
</dbReference>
<dbReference type="GO" id="GO:0005085">
    <property type="term" value="F:guanyl-nucleotide exchange factor activity"/>
    <property type="evidence" value="ECO:0007669"/>
    <property type="project" value="InterPro"/>
</dbReference>
<evidence type="ECO:0000256" key="3">
    <source>
        <dbReference type="SAM" id="Coils"/>
    </source>
</evidence>
<feature type="compositionally biased region" description="Polar residues" evidence="4">
    <location>
        <begin position="1"/>
        <end position="52"/>
    </location>
</feature>
<feature type="coiled-coil region" evidence="3">
    <location>
        <begin position="211"/>
        <end position="238"/>
    </location>
</feature>
<dbReference type="Pfam" id="PF06428">
    <property type="entry name" value="Sec2p"/>
    <property type="match status" value="1"/>
</dbReference>
<organism evidence="6 7">
    <name type="scientific">Araneus ventricosus</name>
    <name type="common">Orbweaver spider</name>
    <name type="synonym">Epeira ventricosa</name>
    <dbReference type="NCBI Taxonomy" id="182803"/>
    <lineage>
        <taxon>Eukaryota</taxon>
        <taxon>Metazoa</taxon>
        <taxon>Ecdysozoa</taxon>
        <taxon>Arthropoda</taxon>
        <taxon>Chelicerata</taxon>
        <taxon>Arachnida</taxon>
        <taxon>Araneae</taxon>
        <taxon>Araneomorphae</taxon>
        <taxon>Entelegynae</taxon>
        <taxon>Araneoidea</taxon>
        <taxon>Araneidae</taxon>
        <taxon>Araneus</taxon>
    </lineage>
</organism>
<keyword evidence="1 3" id="KW-0175">Coiled coil</keyword>
<keyword evidence="7" id="KW-1185">Reference proteome</keyword>
<evidence type="ECO:0000313" key="6">
    <source>
        <dbReference type="EMBL" id="GBM47274.1"/>
    </source>
</evidence>